<reference evidence="1 2" key="1">
    <citation type="journal article" date="2019" name="Sci. Rep.">
        <title>Orb-weaving spider Araneus ventricosus genome elucidates the spidroin gene catalogue.</title>
        <authorList>
            <person name="Kono N."/>
            <person name="Nakamura H."/>
            <person name="Ohtoshi R."/>
            <person name="Moran D.A.P."/>
            <person name="Shinohara A."/>
            <person name="Yoshida Y."/>
            <person name="Fujiwara M."/>
            <person name="Mori M."/>
            <person name="Tomita M."/>
            <person name="Arakawa K."/>
        </authorList>
    </citation>
    <scope>NUCLEOTIDE SEQUENCE [LARGE SCALE GENOMIC DNA]</scope>
</reference>
<dbReference type="SUPFAM" id="SSF53098">
    <property type="entry name" value="Ribonuclease H-like"/>
    <property type="match status" value="1"/>
</dbReference>
<name>A0A4Y2DEP6_ARAVE</name>
<accession>A0A4Y2DEP6</accession>
<dbReference type="EMBL" id="BGPR01000344">
    <property type="protein sequence ID" value="GBM14508.1"/>
    <property type="molecule type" value="Genomic_DNA"/>
</dbReference>
<sequence>MISWFCHWKETLGSKVQRVAHFPTGTTICVIEIEPLKEAGKGSMTSGITSLVQGHGKSETFALALGGTNIKIKSISSTYGGGVKIAIAGDRECETVKTHHCALQEKTIGDLILTNQLKRRSCTEVWLKRIRVIERALLYGPGVWDGDLTIEQMGPLQTIQRVFLIKLLRPYRTTATQVLNILAGIPPLLLKGKHDFLKFQIWTCRSGREEEGGLDGLIDINNLGSHLLLPEINLNNRVLDTPEKVNDNSFEVYTDGSNVGVGFSVCILKDEIQQKILSYNLITDNTDFQAELVALGEAAGSAVEINNKINIFSDSRSSIDALKGHRTKPKFVNGIKENFRLAEGLVGLAWVLMSVS</sequence>
<dbReference type="InterPro" id="IPR036397">
    <property type="entry name" value="RNaseH_sf"/>
</dbReference>
<dbReference type="GO" id="GO:0003676">
    <property type="term" value="F:nucleic acid binding"/>
    <property type="evidence" value="ECO:0007669"/>
    <property type="project" value="InterPro"/>
</dbReference>
<dbReference type="InterPro" id="IPR012337">
    <property type="entry name" value="RNaseH-like_sf"/>
</dbReference>
<dbReference type="Gene3D" id="3.30.420.10">
    <property type="entry name" value="Ribonuclease H-like superfamily/Ribonuclease H"/>
    <property type="match status" value="1"/>
</dbReference>
<protein>
    <submittedName>
        <fullName evidence="1">Uncharacterized protein</fullName>
    </submittedName>
</protein>
<evidence type="ECO:0000313" key="2">
    <source>
        <dbReference type="Proteomes" id="UP000499080"/>
    </source>
</evidence>
<dbReference type="Proteomes" id="UP000499080">
    <property type="component" value="Unassembled WGS sequence"/>
</dbReference>
<gene>
    <name evidence="1" type="ORF">AVEN_101155_1</name>
</gene>
<dbReference type="OrthoDB" id="411823at2759"/>
<comment type="caution">
    <text evidence="1">The sequence shown here is derived from an EMBL/GenBank/DDBJ whole genome shotgun (WGS) entry which is preliminary data.</text>
</comment>
<evidence type="ECO:0000313" key="1">
    <source>
        <dbReference type="EMBL" id="GBM14508.1"/>
    </source>
</evidence>
<organism evidence="1 2">
    <name type="scientific">Araneus ventricosus</name>
    <name type="common">Orbweaver spider</name>
    <name type="synonym">Epeira ventricosa</name>
    <dbReference type="NCBI Taxonomy" id="182803"/>
    <lineage>
        <taxon>Eukaryota</taxon>
        <taxon>Metazoa</taxon>
        <taxon>Ecdysozoa</taxon>
        <taxon>Arthropoda</taxon>
        <taxon>Chelicerata</taxon>
        <taxon>Arachnida</taxon>
        <taxon>Araneae</taxon>
        <taxon>Araneomorphae</taxon>
        <taxon>Entelegynae</taxon>
        <taxon>Araneoidea</taxon>
        <taxon>Araneidae</taxon>
        <taxon>Araneus</taxon>
    </lineage>
</organism>
<dbReference type="AlphaFoldDB" id="A0A4Y2DEP6"/>
<proteinExistence type="predicted"/>
<keyword evidence="2" id="KW-1185">Reference proteome</keyword>